<comment type="subcellular location">
    <subcellularLocation>
        <location evidence="1">Membrane</location>
        <topology evidence="1">Single-pass membrane protein</topology>
    </subcellularLocation>
</comment>
<dbReference type="CDD" id="cd11043">
    <property type="entry name" value="CYP90-like"/>
    <property type="match status" value="1"/>
</dbReference>
<keyword evidence="5" id="KW-0472">Membrane</keyword>
<keyword evidence="6 7" id="KW-0408">Iron</keyword>
<keyword evidence="5" id="KW-1133">Transmembrane helix</keyword>
<dbReference type="GO" id="GO:0016132">
    <property type="term" value="P:brassinosteroid biosynthetic process"/>
    <property type="evidence" value="ECO:0007669"/>
    <property type="project" value="TreeGrafter"/>
</dbReference>
<comment type="similarity">
    <text evidence="2 8">Belongs to the cytochrome P450 family.</text>
</comment>
<evidence type="ECO:0000256" key="6">
    <source>
        <dbReference type="ARBA" id="ARBA00023004"/>
    </source>
</evidence>
<dbReference type="GO" id="GO:0005506">
    <property type="term" value="F:iron ion binding"/>
    <property type="evidence" value="ECO:0007669"/>
    <property type="project" value="InterPro"/>
</dbReference>
<dbReference type="PRINTS" id="PR00385">
    <property type="entry name" value="P450"/>
</dbReference>
<dbReference type="InterPro" id="IPR036396">
    <property type="entry name" value="Cyt_P450_sf"/>
</dbReference>
<dbReference type="PANTHER" id="PTHR24286">
    <property type="entry name" value="CYTOCHROME P450 26"/>
    <property type="match status" value="1"/>
</dbReference>
<evidence type="ECO:0000256" key="5">
    <source>
        <dbReference type="ARBA" id="ARBA00022989"/>
    </source>
</evidence>
<dbReference type="Pfam" id="PF00067">
    <property type="entry name" value="p450"/>
    <property type="match status" value="1"/>
</dbReference>
<dbReference type="InterPro" id="IPR001128">
    <property type="entry name" value="Cyt_P450"/>
</dbReference>
<dbReference type="SUPFAM" id="SSF48264">
    <property type="entry name" value="Cytochrome P450"/>
    <property type="match status" value="1"/>
</dbReference>
<evidence type="ECO:0000256" key="7">
    <source>
        <dbReference type="PIRSR" id="PIRSR602401-1"/>
    </source>
</evidence>
<sequence>MEGIPGSMGWPIIGESLSFLSDFSSPSGIFSFMNKRQQRYGKVFKSFVLGRYTVFMTGREASKILLTGKDGMVSLNLFYTGQQVLGPNSLLQTNGEAHKRLRRLIAEPLSIDGLKKYFHFINTQAIETLDQWTGKRVLVLEEASSFTLKVIGNMIMSLEPSGEEQERFRANFKIISSSFASMPFKIPGTAFHRGIKARDSMYAMIDSIIAKRRNGEVIQRDFLESLIIKHSKGTNTIDNEDNKLTDQQMKDNILTLLVAGHDTTTAALTWLVKFLGENPAVLEQLRDEHLQIQANRKDGTNLTWSEVNNMPYTNKVISETLRRATILPWYSRKAAQDFEIDGYNIKKGWSINLDVVSIHHDPETFPDPEKFDPSRFDAPLKTFSYLGFGSGPRMCPGMNLAKLEICIFIHHLVCKYKWRALEKDDSVQPTLVRMPKNKYPIMVEPL</sequence>
<evidence type="ECO:0000256" key="2">
    <source>
        <dbReference type="ARBA" id="ARBA00010617"/>
    </source>
</evidence>
<keyword evidence="10" id="KW-1185">Reference proteome</keyword>
<comment type="cofactor">
    <cofactor evidence="7">
        <name>heme</name>
        <dbReference type="ChEBI" id="CHEBI:30413"/>
    </cofactor>
</comment>
<accession>A0A5J5S9V7</accession>
<dbReference type="GO" id="GO:0010268">
    <property type="term" value="P:brassinosteroid homeostasis"/>
    <property type="evidence" value="ECO:0007669"/>
    <property type="project" value="TreeGrafter"/>
</dbReference>
<evidence type="ECO:0000256" key="3">
    <source>
        <dbReference type="ARBA" id="ARBA00022692"/>
    </source>
</evidence>
<dbReference type="GO" id="GO:0016125">
    <property type="term" value="P:sterol metabolic process"/>
    <property type="evidence" value="ECO:0007669"/>
    <property type="project" value="TreeGrafter"/>
</dbReference>
<evidence type="ECO:0000313" key="9">
    <source>
        <dbReference type="EMBL" id="KAB2040420.1"/>
    </source>
</evidence>
<dbReference type="GO" id="GO:0020037">
    <property type="term" value="F:heme binding"/>
    <property type="evidence" value="ECO:0007669"/>
    <property type="project" value="InterPro"/>
</dbReference>
<gene>
    <name evidence="9" type="ORF">ES319_D02G081800v1</name>
</gene>
<evidence type="ECO:0000256" key="1">
    <source>
        <dbReference type="ARBA" id="ARBA00004167"/>
    </source>
</evidence>
<evidence type="ECO:0000256" key="4">
    <source>
        <dbReference type="ARBA" id="ARBA00022723"/>
    </source>
</evidence>
<dbReference type="AlphaFoldDB" id="A0A5J5S9V7"/>
<dbReference type="OrthoDB" id="3945418at2759"/>
<reference evidence="10" key="1">
    <citation type="journal article" date="2020" name="Nat. Genet.">
        <title>Genomic diversifications of five Gossypium allopolyploid species and their impact on cotton improvement.</title>
        <authorList>
            <person name="Chen Z.J."/>
            <person name="Sreedasyam A."/>
            <person name="Ando A."/>
            <person name="Song Q."/>
            <person name="De Santiago L.M."/>
            <person name="Hulse-Kemp A.M."/>
            <person name="Ding M."/>
            <person name="Ye W."/>
            <person name="Kirkbride R.C."/>
            <person name="Jenkins J."/>
            <person name="Plott C."/>
            <person name="Lovell J."/>
            <person name="Lin Y.M."/>
            <person name="Vaughn R."/>
            <person name="Liu B."/>
            <person name="Simpson S."/>
            <person name="Scheffler B.E."/>
            <person name="Wen L."/>
            <person name="Saski C.A."/>
            <person name="Grover C.E."/>
            <person name="Hu G."/>
            <person name="Conover J.L."/>
            <person name="Carlson J.W."/>
            <person name="Shu S."/>
            <person name="Boston L.B."/>
            <person name="Williams M."/>
            <person name="Peterson D.G."/>
            <person name="McGee K."/>
            <person name="Jones D.C."/>
            <person name="Wendel J.F."/>
            <person name="Stelly D.M."/>
            <person name="Grimwood J."/>
            <person name="Schmutz J."/>
        </authorList>
    </citation>
    <scope>NUCLEOTIDE SEQUENCE [LARGE SCALE GENOMIC DNA]</scope>
    <source>
        <strain evidence="10">cv. 3-79</strain>
    </source>
</reference>
<dbReference type="FunFam" id="1.10.630.10:FF:000131">
    <property type="entry name" value="Cytochrome P450 family 722 subfamily A polypeptide 1"/>
    <property type="match status" value="1"/>
</dbReference>
<dbReference type="Proteomes" id="UP000327439">
    <property type="component" value="Chromosome D02"/>
</dbReference>
<dbReference type="PANTHER" id="PTHR24286:SF28">
    <property type="entry name" value="ABSCISIC ACID 8'-HYDROXYLASE 3-LIKE"/>
    <property type="match status" value="1"/>
</dbReference>
<dbReference type="PRINTS" id="PR00463">
    <property type="entry name" value="EP450I"/>
</dbReference>
<dbReference type="GO" id="GO:0016020">
    <property type="term" value="C:membrane"/>
    <property type="evidence" value="ECO:0007669"/>
    <property type="project" value="UniProtKB-SubCell"/>
</dbReference>
<dbReference type="PROSITE" id="PS00086">
    <property type="entry name" value="CYTOCHROME_P450"/>
    <property type="match status" value="1"/>
</dbReference>
<organism evidence="9 10">
    <name type="scientific">Gossypium barbadense</name>
    <name type="common">Sea Island cotton</name>
    <name type="synonym">Hibiscus barbadensis</name>
    <dbReference type="NCBI Taxonomy" id="3634"/>
    <lineage>
        <taxon>Eukaryota</taxon>
        <taxon>Viridiplantae</taxon>
        <taxon>Streptophyta</taxon>
        <taxon>Embryophyta</taxon>
        <taxon>Tracheophyta</taxon>
        <taxon>Spermatophyta</taxon>
        <taxon>Magnoliopsida</taxon>
        <taxon>eudicotyledons</taxon>
        <taxon>Gunneridae</taxon>
        <taxon>Pentapetalae</taxon>
        <taxon>rosids</taxon>
        <taxon>malvids</taxon>
        <taxon>Malvales</taxon>
        <taxon>Malvaceae</taxon>
        <taxon>Malvoideae</taxon>
        <taxon>Gossypium</taxon>
    </lineage>
</organism>
<evidence type="ECO:0000313" key="10">
    <source>
        <dbReference type="Proteomes" id="UP000327439"/>
    </source>
</evidence>
<feature type="binding site" description="axial binding residue" evidence="7">
    <location>
        <position position="395"/>
    </location>
    <ligand>
        <name>heme</name>
        <dbReference type="ChEBI" id="CHEBI:30413"/>
    </ligand>
    <ligandPart>
        <name>Fe</name>
        <dbReference type="ChEBI" id="CHEBI:18248"/>
    </ligandPart>
</feature>
<dbReference type="GO" id="GO:0004497">
    <property type="term" value="F:monooxygenase activity"/>
    <property type="evidence" value="ECO:0007669"/>
    <property type="project" value="UniProtKB-KW"/>
</dbReference>
<dbReference type="GO" id="GO:0016705">
    <property type="term" value="F:oxidoreductase activity, acting on paired donors, with incorporation or reduction of molecular oxygen"/>
    <property type="evidence" value="ECO:0007669"/>
    <property type="project" value="InterPro"/>
</dbReference>
<keyword evidence="8" id="KW-0503">Monooxygenase</keyword>
<evidence type="ECO:0000256" key="8">
    <source>
        <dbReference type="RuleBase" id="RU000461"/>
    </source>
</evidence>
<dbReference type="InterPro" id="IPR017972">
    <property type="entry name" value="Cyt_P450_CS"/>
</dbReference>
<protein>
    <recommendedName>
        <fullName evidence="11">Abscisic acid 8'-hydroxylase 3-like</fullName>
    </recommendedName>
</protein>
<name>A0A5J5S9V7_GOSBA</name>
<keyword evidence="8" id="KW-0560">Oxidoreductase</keyword>
<dbReference type="InterPro" id="IPR002401">
    <property type="entry name" value="Cyt_P450_E_grp-I"/>
</dbReference>
<evidence type="ECO:0008006" key="11">
    <source>
        <dbReference type="Google" id="ProtNLM"/>
    </source>
</evidence>
<proteinExistence type="inferred from homology"/>
<keyword evidence="3" id="KW-0812">Transmembrane</keyword>
<dbReference type="Gene3D" id="1.10.630.10">
    <property type="entry name" value="Cytochrome P450"/>
    <property type="match status" value="1"/>
</dbReference>
<keyword evidence="4 7" id="KW-0479">Metal-binding</keyword>
<keyword evidence="7 8" id="KW-0349">Heme</keyword>
<dbReference type="EMBL" id="CM018216">
    <property type="protein sequence ID" value="KAB2040420.1"/>
    <property type="molecule type" value="Genomic_DNA"/>
</dbReference>